<dbReference type="AlphaFoldDB" id="A0A3M7PPW8"/>
<gene>
    <name evidence="1" type="ORF">BpHYR1_024665</name>
</gene>
<organism evidence="1 2">
    <name type="scientific">Brachionus plicatilis</name>
    <name type="common">Marine rotifer</name>
    <name type="synonym">Brachionus muelleri</name>
    <dbReference type="NCBI Taxonomy" id="10195"/>
    <lineage>
        <taxon>Eukaryota</taxon>
        <taxon>Metazoa</taxon>
        <taxon>Spiralia</taxon>
        <taxon>Gnathifera</taxon>
        <taxon>Rotifera</taxon>
        <taxon>Eurotatoria</taxon>
        <taxon>Monogononta</taxon>
        <taxon>Pseudotrocha</taxon>
        <taxon>Ploima</taxon>
        <taxon>Brachionidae</taxon>
        <taxon>Brachionus</taxon>
    </lineage>
</organism>
<accession>A0A3M7PPW8</accession>
<keyword evidence="2" id="KW-1185">Reference proteome</keyword>
<evidence type="ECO:0000313" key="1">
    <source>
        <dbReference type="EMBL" id="RNA00841.1"/>
    </source>
</evidence>
<reference evidence="1 2" key="1">
    <citation type="journal article" date="2018" name="Sci. Rep.">
        <title>Genomic signatures of local adaptation to the degree of environmental predictability in rotifers.</title>
        <authorList>
            <person name="Franch-Gras L."/>
            <person name="Hahn C."/>
            <person name="Garcia-Roger E.M."/>
            <person name="Carmona M.J."/>
            <person name="Serra M."/>
            <person name="Gomez A."/>
        </authorList>
    </citation>
    <scope>NUCLEOTIDE SEQUENCE [LARGE SCALE GENOMIC DNA]</scope>
    <source>
        <strain evidence="1">HYR1</strain>
    </source>
</reference>
<protein>
    <submittedName>
        <fullName evidence="1">Uncharacterized protein</fullName>
    </submittedName>
</protein>
<comment type="caution">
    <text evidence="1">The sequence shown here is derived from an EMBL/GenBank/DDBJ whole genome shotgun (WGS) entry which is preliminary data.</text>
</comment>
<evidence type="ECO:0000313" key="2">
    <source>
        <dbReference type="Proteomes" id="UP000276133"/>
    </source>
</evidence>
<dbReference type="EMBL" id="REGN01009590">
    <property type="protein sequence ID" value="RNA00841.1"/>
    <property type="molecule type" value="Genomic_DNA"/>
</dbReference>
<name>A0A3M7PPW8_BRAPC</name>
<sequence length="155" mass="18175">MHCLSNGGFWYYHSKLIAAGRQIAEPLLEWILKSRVFLNLEKSRNYEAFQLIHFRGFVFKQEFFKKVSEKFLNNLSFQIMSSNTYDNTILDSDSSTEATTTETYEIVPRENQNAPRKKTRVELLVDSSFYLVPINILRLKKLVKLVLVLPLNQIH</sequence>
<proteinExistence type="predicted"/>
<dbReference type="Proteomes" id="UP000276133">
    <property type="component" value="Unassembled WGS sequence"/>
</dbReference>